<dbReference type="InterPro" id="IPR011990">
    <property type="entry name" value="TPR-like_helical_dom_sf"/>
</dbReference>
<dbReference type="InterPro" id="IPR019734">
    <property type="entry name" value="TPR_rpt"/>
</dbReference>
<dbReference type="AlphaFoldDB" id="A0A1T5HY11"/>
<feature type="signal peptide" evidence="1">
    <location>
        <begin position="1"/>
        <end position="25"/>
    </location>
</feature>
<evidence type="ECO:0000256" key="1">
    <source>
        <dbReference type="SAM" id="SignalP"/>
    </source>
</evidence>
<dbReference type="SUPFAM" id="SSF48452">
    <property type="entry name" value="TPR-like"/>
    <property type="match status" value="1"/>
</dbReference>
<dbReference type="Gene3D" id="1.25.10.10">
    <property type="entry name" value="Leucine-rich Repeat Variant"/>
    <property type="match status" value="1"/>
</dbReference>
<name>A0A1T5HY11_9GAMM</name>
<reference evidence="2 3" key="1">
    <citation type="submission" date="2017-02" db="EMBL/GenBank/DDBJ databases">
        <authorList>
            <person name="Peterson S.W."/>
        </authorList>
    </citation>
    <scope>NUCLEOTIDE SEQUENCE [LARGE SCALE GENOMIC DNA]</scope>
    <source>
        <strain evidence="3">type strain: NCCB 100098</strain>
    </source>
</reference>
<feature type="chain" id="PRO_5011962054" evidence="1">
    <location>
        <begin position="26"/>
        <end position="334"/>
    </location>
</feature>
<gene>
    <name evidence="2" type="ORF">CZ809_01155</name>
</gene>
<dbReference type="RefSeq" id="WP_235865810.1">
    <property type="nucleotide sequence ID" value="NZ_FUZI01000001.1"/>
</dbReference>
<dbReference type="Gene3D" id="1.25.40.10">
    <property type="entry name" value="Tetratricopeptide repeat domain"/>
    <property type="match status" value="1"/>
</dbReference>
<dbReference type="SUPFAM" id="SSF48371">
    <property type="entry name" value="ARM repeat"/>
    <property type="match status" value="1"/>
</dbReference>
<dbReference type="Pfam" id="PF14559">
    <property type="entry name" value="TPR_19"/>
    <property type="match status" value="1"/>
</dbReference>
<dbReference type="Proteomes" id="UP000189966">
    <property type="component" value="Unassembled WGS sequence"/>
</dbReference>
<proteinExistence type="predicted"/>
<protein>
    <submittedName>
        <fullName evidence="2">Tetratricopeptide repeat protein</fullName>
    </submittedName>
</protein>
<sequence>MTNTIKKYAVIGLMGVLSFSIPSYAAIDATAANQVQNMPIEQQLAYIAQNKNETIEKRAEALRQLAQYPNQNSLVAVARALKEPSPVLRQAAITGANLYKFEHRWRLLAPLLNDPELSVRRAATVNLLRNYSAMSTDQKHKMEAPYQNLVAYLQHQPEQQLLMADAYRWHGDWKKADVIYQQLVIRDPQNSQIWLNLSDNYRAQDQDEEALVVLNKATKQLSKDASLYYAKALTQVRLKQKKSAAESMTIATSLANNNSYYWYLNGVLHQDIDVTVAIASFEKAYLISGAPEQLYALCDIYIRHGNEKANACIVELAKVAPRSVIEELNKRRNL</sequence>
<dbReference type="InterPro" id="IPR016024">
    <property type="entry name" value="ARM-type_fold"/>
</dbReference>
<dbReference type="EMBL" id="FUZI01000001">
    <property type="protein sequence ID" value="SKC31653.1"/>
    <property type="molecule type" value="Genomic_DNA"/>
</dbReference>
<keyword evidence="1" id="KW-0732">Signal</keyword>
<evidence type="ECO:0000313" key="3">
    <source>
        <dbReference type="Proteomes" id="UP000189966"/>
    </source>
</evidence>
<dbReference type="InterPro" id="IPR011989">
    <property type="entry name" value="ARM-like"/>
</dbReference>
<organism evidence="2 3">
    <name type="scientific">Photobacterium piscicola</name>
    <dbReference type="NCBI Taxonomy" id="1378299"/>
    <lineage>
        <taxon>Bacteria</taxon>
        <taxon>Pseudomonadati</taxon>
        <taxon>Pseudomonadota</taxon>
        <taxon>Gammaproteobacteria</taxon>
        <taxon>Vibrionales</taxon>
        <taxon>Vibrionaceae</taxon>
        <taxon>Photobacterium</taxon>
    </lineage>
</organism>
<accession>A0A1T5HY11</accession>
<dbReference type="SMART" id="SM00028">
    <property type="entry name" value="TPR"/>
    <property type="match status" value="3"/>
</dbReference>
<evidence type="ECO:0000313" key="2">
    <source>
        <dbReference type="EMBL" id="SKC31653.1"/>
    </source>
</evidence>